<evidence type="ECO:0000256" key="1">
    <source>
        <dbReference type="ARBA" id="ARBA00004141"/>
    </source>
</evidence>
<dbReference type="GO" id="GO:0035435">
    <property type="term" value="P:phosphate ion transmembrane transport"/>
    <property type="evidence" value="ECO:0007669"/>
    <property type="project" value="TreeGrafter"/>
</dbReference>
<evidence type="ECO:0000256" key="2">
    <source>
        <dbReference type="ARBA" id="ARBA00022448"/>
    </source>
</evidence>
<evidence type="ECO:0000313" key="7">
    <source>
        <dbReference type="EMBL" id="CAB4952836.1"/>
    </source>
</evidence>
<feature type="transmembrane region" description="Helical" evidence="6">
    <location>
        <begin position="6"/>
        <end position="23"/>
    </location>
</feature>
<sequence length="412" mass="42323">MDPLIIVPLVIVVALFFDFTNGFHDTANAMATPIATGAMKPKTAVTVAAIMNLLGAFLSTQVSLTISKGILNDDPSSGGSLIQPEIIFAALTGAILWNLLTWLFGLPSSSSHALFGGLIGAAVVAMGFSSVHFDKVVEKVLIPALFAPLIAGLASALATLTAYIITGRSEGARKKNGIATGRGKFKIGQIFSSSLLALSHGTNDAQKTMGIITLVLVSAGLVTKDAPVQFWVILASALAIAIGTYTGGWRIIKTMGSGLSEIRPAQGFAAEISSGATILSSSFLGFALSTTQVASGSVIGSGIGRRGAQVRWNKAGQIALGWLVTLPASAIVGGASAYLVHTFGITGLIIDGIILLLAAYGIFRVSARNKVSSRHVAPSEVEVAAATALRSPRQVRTEAAKAAKAAKGKGKK</sequence>
<dbReference type="PANTHER" id="PTHR11101">
    <property type="entry name" value="PHOSPHATE TRANSPORTER"/>
    <property type="match status" value="1"/>
</dbReference>
<proteinExistence type="predicted"/>
<feature type="transmembrane region" description="Helical" evidence="6">
    <location>
        <begin position="44"/>
        <end position="66"/>
    </location>
</feature>
<dbReference type="EMBL" id="CAFBNO010000016">
    <property type="protein sequence ID" value="CAB4952836.1"/>
    <property type="molecule type" value="Genomic_DNA"/>
</dbReference>
<dbReference type="GO" id="GO:0016020">
    <property type="term" value="C:membrane"/>
    <property type="evidence" value="ECO:0007669"/>
    <property type="project" value="UniProtKB-SubCell"/>
</dbReference>
<evidence type="ECO:0000256" key="5">
    <source>
        <dbReference type="ARBA" id="ARBA00023136"/>
    </source>
</evidence>
<comment type="subcellular location">
    <subcellularLocation>
        <location evidence="1">Membrane</location>
        <topology evidence="1">Multi-pass membrane protein</topology>
    </subcellularLocation>
</comment>
<dbReference type="Pfam" id="PF01384">
    <property type="entry name" value="PHO4"/>
    <property type="match status" value="1"/>
</dbReference>
<reference evidence="7" key="1">
    <citation type="submission" date="2020-05" db="EMBL/GenBank/DDBJ databases">
        <authorList>
            <person name="Chiriac C."/>
            <person name="Salcher M."/>
            <person name="Ghai R."/>
            <person name="Kavagutti S V."/>
        </authorList>
    </citation>
    <scope>NUCLEOTIDE SEQUENCE</scope>
</reference>
<keyword evidence="4 6" id="KW-1133">Transmembrane helix</keyword>
<gene>
    <name evidence="7" type="ORF">UFOPK3837_00550</name>
</gene>
<organism evidence="7">
    <name type="scientific">freshwater metagenome</name>
    <dbReference type="NCBI Taxonomy" id="449393"/>
    <lineage>
        <taxon>unclassified sequences</taxon>
        <taxon>metagenomes</taxon>
        <taxon>ecological metagenomes</taxon>
    </lineage>
</organism>
<feature type="transmembrane region" description="Helical" evidence="6">
    <location>
        <begin position="319"/>
        <end position="339"/>
    </location>
</feature>
<keyword evidence="3 6" id="KW-0812">Transmembrane</keyword>
<feature type="transmembrane region" description="Helical" evidence="6">
    <location>
        <begin position="86"/>
        <end position="106"/>
    </location>
</feature>
<accession>A0A6J7KAI1</accession>
<keyword evidence="2" id="KW-0813">Transport</keyword>
<feature type="transmembrane region" description="Helical" evidence="6">
    <location>
        <begin position="113"/>
        <end position="133"/>
    </location>
</feature>
<evidence type="ECO:0000256" key="3">
    <source>
        <dbReference type="ARBA" id="ARBA00022692"/>
    </source>
</evidence>
<feature type="transmembrane region" description="Helical" evidence="6">
    <location>
        <begin position="345"/>
        <end position="363"/>
    </location>
</feature>
<evidence type="ECO:0000256" key="4">
    <source>
        <dbReference type="ARBA" id="ARBA00022989"/>
    </source>
</evidence>
<evidence type="ECO:0000256" key="6">
    <source>
        <dbReference type="SAM" id="Phobius"/>
    </source>
</evidence>
<dbReference type="GO" id="GO:0005315">
    <property type="term" value="F:phosphate transmembrane transporter activity"/>
    <property type="evidence" value="ECO:0007669"/>
    <property type="project" value="InterPro"/>
</dbReference>
<dbReference type="AlphaFoldDB" id="A0A6J7KAI1"/>
<feature type="transmembrane region" description="Helical" evidence="6">
    <location>
        <begin position="228"/>
        <end position="247"/>
    </location>
</feature>
<dbReference type="PANTHER" id="PTHR11101:SF54">
    <property type="entry name" value="LOW-AFFINITY INORGANIC PHOSPHATE TRANSPORTER-RELATED"/>
    <property type="match status" value="1"/>
</dbReference>
<name>A0A6J7KAI1_9ZZZZ</name>
<keyword evidence="5 6" id="KW-0472">Membrane</keyword>
<dbReference type="InterPro" id="IPR001204">
    <property type="entry name" value="Phos_transporter"/>
</dbReference>
<feature type="transmembrane region" description="Helical" evidence="6">
    <location>
        <begin position="145"/>
        <end position="165"/>
    </location>
</feature>
<protein>
    <submittedName>
        <fullName evidence="7">Unannotated protein</fullName>
    </submittedName>
</protein>